<evidence type="ECO:0000259" key="1">
    <source>
        <dbReference type="Pfam" id="PF18480"/>
    </source>
</evidence>
<proteinExistence type="predicted"/>
<dbReference type="Proteomes" id="UP001558481">
    <property type="component" value="Unassembled WGS sequence"/>
</dbReference>
<accession>A0ABV3UYA1</accession>
<evidence type="ECO:0000313" key="2">
    <source>
        <dbReference type="EMBL" id="MEX3593404.1"/>
    </source>
</evidence>
<dbReference type="Pfam" id="PF18480">
    <property type="entry name" value="DUF5615"/>
    <property type="match status" value="1"/>
</dbReference>
<keyword evidence="3" id="KW-1185">Reference proteome</keyword>
<reference evidence="2 3" key="1">
    <citation type="journal article" date="2024" name="Fungal Genet. Biol.">
        <title>The porcine skin microbiome exhibits broad fungal antagonism.</title>
        <authorList>
            <person name="De La Cruz K.F."/>
            <person name="Townsend E.C."/>
            <person name="Alex Cheong J.Z."/>
            <person name="Salamzade R."/>
            <person name="Liu A."/>
            <person name="Sandstrom S."/>
            <person name="Davila E."/>
            <person name="Huang L."/>
            <person name="Xu K.H."/>
            <person name="Wu S.Y."/>
            <person name="Meudt J.J."/>
            <person name="Shanmuganayagam D."/>
            <person name="Gibson A.L.F."/>
            <person name="Kalan L.R."/>
        </authorList>
    </citation>
    <scope>NUCLEOTIDE SEQUENCE [LARGE SCALE GENOMIC DNA]</scope>
    <source>
        <strain evidence="2 3">LK2625</strain>
    </source>
</reference>
<dbReference type="InterPro" id="IPR041049">
    <property type="entry name" value="DUF5615"/>
</dbReference>
<name>A0ABV3UYA1_9MICC</name>
<gene>
    <name evidence="2" type="ORF">VVR66_01595</name>
</gene>
<sequence length="84" mass="9379">MPDTAVAQIADTEQRFVVTKDEDFRASHLLRKQPSQLLHITCGNISTRDLLALVDANYAALKVAIATYNYIEINRPGVIIHDVD</sequence>
<protein>
    <submittedName>
        <fullName evidence="2">DUF5615 family PIN-like protein</fullName>
    </submittedName>
</protein>
<evidence type="ECO:0000313" key="3">
    <source>
        <dbReference type="Proteomes" id="UP001558481"/>
    </source>
</evidence>
<feature type="domain" description="DUF5615" evidence="1">
    <location>
        <begin position="1"/>
        <end position="74"/>
    </location>
</feature>
<dbReference type="RefSeq" id="WP_368628821.1">
    <property type="nucleotide sequence ID" value="NZ_JAYWLU010000001.1"/>
</dbReference>
<comment type="caution">
    <text evidence="2">The sequence shown here is derived from an EMBL/GenBank/DDBJ whole genome shotgun (WGS) entry which is preliminary data.</text>
</comment>
<organism evidence="2 3">
    <name type="scientific">Kocuria carniphila</name>
    <dbReference type="NCBI Taxonomy" id="262208"/>
    <lineage>
        <taxon>Bacteria</taxon>
        <taxon>Bacillati</taxon>
        <taxon>Actinomycetota</taxon>
        <taxon>Actinomycetes</taxon>
        <taxon>Micrococcales</taxon>
        <taxon>Micrococcaceae</taxon>
        <taxon>Kocuria</taxon>
    </lineage>
</organism>
<dbReference type="EMBL" id="JAYWLU010000001">
    <property type="protein sequence ID" value="MEX3593404.1"/>
    <property type="molecule type" value="Genomic_DNA"/>
</dbReference>